<evidence type="ECO:0000256" key="1">
    <source>
        <dbReference type="SAM" id="MobiDB-lite"/>
    </source>
</evidence>
<dbReference type="Pfam" id="PF04978">
    <property type="entry name" value="MST"/>
    <property type="match status" value="1"/>
</dbReference>
<dbReference type="eggNOG" id="COG2318">
    <property type="taxonomic scope" value="Bacteria"/>
</dbReference>
<name>F4CIW1_PSEUX</name>
<dbReference type="InterPro" id="IPR007061">
    <property type="entry name" value="MST-like"/>
</dbReference>
<dbReference type="InterPro" id="IPR034660">
    <property type="entry name" value="DinB/YfiT-like"/>
</dbReference>
<feature type="region of interest" description="Disordered" evidence="1">
    <location>
        <begin position="1"/>
        <end position="22"/>
    </location>
</feature>
<dbReference type="AlphaFoldDB" id="F4CIW1"/>
<evidence type="ECO:0008006" key="4">
    <source>
        <dbReference type="Google" id="ProtNLM"/>
    </source>
</evidence>
<keyword evidence="3" id="KW-1185">Reference proteome</keyword>
<dbReference type="SUPFAM" id="SSF109854">
    <property type="entry name" value="DinB/YfiT-like putative metalloenzymes"/>
    <property type="match status" value="1"/>
</dbReference>
<dbReference type="KEGG" id="pdx:Psed_0677"/>
<organism evidence="2 3">
    <name type="scientific">Pseudonocardia dioxanivorans (strain ATCC 55486 / DSM 44775 / JCM 13855 / CB1190)</name>
    <dbReference type="NCBI Taxonomy" id="675635"/>
    <lineage>
        <taxon>Bacteria</taxon>
        <taxon>Bacillati</taxon>
        <taxon>Actinomycetota</taxon>
        <taxon>Actinomycetes</taxon>
        <taxon>Pseudonocardiales</taxon>
        <taxon>Pseudonocardiaceae</taxon>
        <taxon>Pseudonocardia</taxon>
    </lineage>
</organism>
<evidence type="ECO:0000313" key="2">
    <source>
        <dbReference type="EMBL" id="AEA22940.1"/>
    </source>
</evidence>
<protein>
    <recommendedName>
        <fullName evidence="4">Mini-circle protein</fullName>
    </recommendedName>
</protein>
<evidence type="ECO:0000313" key="3">
    <source>
        <dbReference type="Proteomes" id="UP000007809"/>
    </source>
</evidence>
<sequence>MVTWTSPAPADAPAAPITDGPITGAERPILEGLLARQRASLLNVCAGLTAEQLAERALPPSTLSLLGLVRHLAKVERVWLRQRLAGEDVPALHGGPGDPGDFADAQPASAERDLATLVAEWPRADAALARVPIDHEIDFRGRAMSARAVLLHLVTEYARHLGHADLLREAIDGVTGR</sequence>
<gene>
    <name evidence="2" type="ordered locus">Psed_0677</name>
</gene>
<proteinExistence type="predicted"/>
<dbReference type="Proteomes" id="UP000007809">
    <property type="component" value="Chromosome"/>
</dbReference>
<dbReference type="STRING" id="675635.Psed_0677"/>
<dbReference type="Gene3D" id="1.20.120.450">
    <property type="entry name" value="dinb family like domain"/>
    <property type="match status" value="1"/>
</dbReference>
<reference evidence="2 3" key="1">
    <citation type="journal article" date="2011" name="J. Bacteriol.">
        <title>Genome sequence of the 1,4-dioxane-degrading Pseudonocardia dioxanivorans strain CB1190.</title>
        <authorList>
            <person name="Sales C.M."/>
            <person name="Mahendra S."/>
            <person name="Grostern A."/>
            <person name="Parales R.E."/>
            <person name="Goodwin L.A."/>
            <person name="Woyke T."/>
            <person name="Nolan M."/>
            <person name="Lapidus A."/>
            <person name="Chertkov O."/>
            <person name="Ovchinnikova G."/>
            <person name="Sczyrba A."/>
            <person name="Alvarez-Cohen L."/>
        </authorList>
    </citation>
    <scope>NUCLEOTIDE SEQUENCE [LARGE SCALE GENOMIC DNA]</scope>
    <source>
        <strain evidence="3">ATCC 55486 / DSM 44775 / JCM 13855 / CB1190</strain>
    </source>
</reference>
<dbReference type="HOGENOM" id="CLU_097062_2_0_11"/>
<accession>F4CIW1</accession>
<feature type="compositionally biased region" description="Low complexity" evidence="1">
    <location>
        <begin position="7"/>
        <end position="22"/>
    </location>
</feature>
<dbReference type="EMBL" id="CP002593">
    <property type="protein sequence ID" value="AEA22940.1"/>
    <property type="molecule type" value="Genomic_DNA"/>
</dbReference>